<dbReference type="SUPFAM" id="SSF52540">
    <property type="entry name" value="P-loop containing nucleoside triphosphate hydrolases"/>
    <property type="match status" value="1"/>
</dbReference>
<keyword evidence="15" id="KW-1185">Reference proteome</keyword>
<dbReference type="InterPro" id="IPR027417">
    <property type="entry name" value="P-loop_NTPase"/>
</dbReference>
<dbReference type="AlphaFoldDB" id="M2VYE7"/>
<evidence type="ECO:0000259" key="13">
    <source>
        <dbReference type="PROSITE" id="PS50067"/>
    </source>
</evidence>
<feature type="coiled-coil region" evidence="11">
    <location>
        <begin position="386"/>
        <end position="413"/>
    </location>
</feature>
<dbReference type="RefSeq" id="XP_005704836.1">
    <property type="nucleotide sequence ID" value="XM_005704779.1"/>
</dbReference>
<dbReference type="Pfam" id="PF00225">
    <property type="entry name" value="Kinesin"/>
    <property type="match status" value="1"/>
</dbReference>
<feature type="binding site" evidence="10">
    <location>
        <begin position="111"/>
        <end position="118"/>
    </location>
    <ligand>
        <name>ATP</name>
        <dbReference type="ChEBI" id="CHEBI:30616"/>
    </ligand>
</feature>
<keyword evidence="7 10" id="KW-0505">Motor protein</keyword>
<dbReference type="PROSITE" id="PS50067">
    <property type="entry name" value="KINESIN_MOTOR_2"/>
    <property type="match status" value="1"/>
</dbReference>
<evidence type="ECO:0000256" key="5">
    <source>
        <dbReference type="ARBA" id="ARBA00022840"/>
    </source>
</evidence>
<accession>M2VYE7</accession>
<comment type="similarity">
    <text evidence="9">Belongs to the TRAFAC class myosin-kinesin ATPase superfamily. Kinesin family. KIN-5/BimC subfamily.</text>
</comment>
<keyword evidence="6 11" id="KW-0175">Coiled coil</keyword>
<keyword evidence="8" id="KW-0206">Cytoskeleton</keyword>
<evidence type="ECO:0000256" key="1">
    <source>
        <dbReference type="ARBA" id="ARBA00004245"/>
    </source>
</evidence>
<dbReference type="InterPro" id="IPR036961">
    <property type="entry name" value="Kinesin_motor_dom_sf"/>
</dbReference>
<dbReference type="Gramene" id="EME28316">
    <property type="protein sequence ID" value="EME28316"/>
    <property type="gene ID" value="Gasu_41630"/>
</dbReference>
<dbReference type="GO" id="GO:0003777">
    <property type="term" value="F:microtubule motor activity"/>
    <property type="evidence" value="ECO:0007669"/>
    <property type="project" value="InterPro"/>
</dbReference>
<dbReference type="eggNOG" id="KOG0244">
    <property type="taxonomic scope" value="Eukaryota"/>
</dbReference>
<evidence type="ECO:0000256" key="8">
    <source>
        <dbReference type="ARBA" id="ARBA00023212"/>
    </source>
</evidence>
<dbReference type="PANTHER" id="PTHR47969:SF15">
    <property type="entry name" value="CHROMOSOME-ASSOCIATED KINESIN KIF4A-RELATED"/>
    <property type="match status" value="1"/>
</dbReference>
<dbReference type="GO" id="GO:0005875">
    <property type="term" value="C:microtubule associated complex"/>
    <property type="evidence" value="ECO:0007669"/>
    <property type="project" value="TreeGrafter"/>
</dbReference>
<reference evidence="15" key="1">
    <citation type="journal article" date="2013" name="Science">
        <title>Gene transfer from bacteria and archaea facilitated evolution of an extremophilic eukaryote.</title>
        <authorList>
            <person name="Schonknecht G."/>
            <person name="Chen W.H."/>
            <person name="Ternes C.M."/>
            <person name="Barbier G.G."/>
            <person name="Shrestha R.P."/>
            <person name="Stanke M."/>
            <person name="Brautigam A."/>
            <person name="Baker B.J."/>
            <person name="Banfield J.F."/>
            <person name="Garavito R.M."/>
            <person name="Carr K."/>
            <person name="Wilkerson C."/>
            <person name="Rensing S.A."/>
            <person name="Gagneul D."/>
            <person name="Dickenson N.E."/>
            <person name="Oesterhelt C."/>
            <person name="Lercher M.J."/>
            <person name="Weber A.P."/>
        </authorList>
    </citation>
    <scope>NUCLEOTIDE SEQUENCE [LARGE SCALE GENOMIC DNA]</scope>
    <source>
        <strain evidence="15">074W</strain>
    </source>
</reference>
<evidence type="ECO:0000256" key="9">
    <source>
        <dbReference type="ARBA" id="ARBA00034704"/>
    </source>
</evidence>
<comment type="subcellular location">
    <subcellularLocation>
        <location evidence="1">Cytoplasm</location>
        <location evidence="1">Cytoskeleton</location>
    </subcellularLocation>
</comment>
<keyword evidence="3" id="KW-0493">Microtubule</keyword>
<dbReference type="KEGG" id="gsl:Gasu_41630"/>
<evidence type="ECO:0000256" key="11">
    <source>
        <dbReference type="SAM" id="Coils"/>
    </source>
</evidence>
<keyword evidence="4 10" id="KW-0547">Nucleotide-binding</keyword>
<dbReference type="Proteomes" id="UP000030680">
    <property type="component" value="Unassembled WGS sequence"/>
</dbReference>
<dbReference type="InterPro" id="IPR019821">
    <property type="entry name" value="Kinesin_motor_CS"/>
</dbReference>
<evidence type="ECO:0000256" key="7">
    <source>
        <dbReference type="ARBA" id="ARBA00023175"/>
    </source>
</evidence>
<dbReference type="GO" id="GO:0008017">
    <property type="term" value="F:microtubule binding"/>
    <property type="evidence" value="ECO:0007669"/>
    <property type="project" value="InterPro"/>
</dbReference>
<dbReference type="GeneID" id="17087165"/>
<protein>
    <submittedName>
        <fullName evidence="14">Kinesin family member</fullName>
    </submittedName>
</protein>
<evidence type="ECO:0000256" key="3">
    <source>
        <dbReference type="ARBA" id="ARBA00022701"/>
    </source>
</evidence>
<dbReference type="GO" id="GO:0005874">
    <property type="term" value="C:microtubule"/>
    <property type="evidence" value="ECO:0007669"/>
    <property type="project" value="UniProtKB-KW"/>
</dbReference>
<keyword evidence="5 10" id="KW-0067">ATP-binding</keyword>
<evidence type="ECO:0000313" key="14">
    <source>
        <dbReference type="EMBL" id="EME28316.1"/>
    </source>
</evidence>
<dbReference type="EMBL" id="KB454521">
    <property type="protein sequence ID" value="EME28316.1"/>
    <property type="molecule type" value="Genomic_DNA"/>
</dbReference>
<dbReference type="SMART" id="SM00129">
    <property type="entry name" value="KISc"/>
    <property type="match status" value="1"/>
</dbReference>
<dbReference type="PROSITE" id="PS00411">
    <property type="entry name" value="KINESIN_MOTOR_1"/>
    <property type="match status" value="1"/>
</dbReference>
<dbReference type="Gene3D" id="3.40.850.10">
    <property type="entry name" value="Kinesin motor domain"/>
    <property type="match status" value="1"/>
</dbReference>
<dbReference type="GO" id="GO:0007052">
    <property type="term" value="P:mitotic spindle organization"/>
    <property type="evidence" value="ECO:0007669"/>
    <property type="project" value="TreeGrafter"/>
</dbReference>
<feature type="domain" description="Kinesin motor" evidence="13">
    <location>
        <begin position="33"/>
        <end position="378"/>
    </location>
</feature>
<evidence type="ECO:0000256" key="10">
    <source>
        <dbReference type="PROSITE-ProRule" id="PRU00283"/>
    </source>
</evidence>
<dbReference type="GO" id="GO:0051231">
    <property type="term" value="P:spindle elongation"/>
    <property type="evidence" value="ECO:0007669"/>
    <property type="project" value="TreeGrafter"/>
</dbReference>
<organism evidence="14 15">
    <name type="scientific">Galdieria sulphuraria</name>
    <name type="common">Red alga</name>
    <dbReference type="NCBI Taxonomy" id="130081"/>
    <lineage>
        <taxon>Eukaryota</taxon>
        <taxon>Rhodophyta</taxon>
        <taxon>Bangiophyceae</taxon>
        <taxon>Galdieriales</taxon>
        <taxon>Galdieriaceae</taxon>
        <taxon>Galdieria</taxon>
    </lineage>
</organism>
<dbReference type="InterPro" id="IPR027640">
    <property type="entry name" value="Kinesin-like_fam"/>
</dbReference>
<dbReference type="GO" id="GO:0007018">
    <property type="term" value="P:microtubule-based movement"/>
    <property type="evidence" value="ECO:0007669"/>
    <property type="project" value="InterPro"/>
</dbReference>
<evidence type="ECO:0000256" key="2">
    <source>
        <dbReference type="ARBA" id="ARBA00022490"/>
    </source>
</evidence>
<keyword evidence="2" id="KW-0963">Cytoplasm</keyword>
<evidence type="ECO:0000256" key="4">
    <source>
        <dbReference type="ARBA" id="ARBA00022741"/>
    </source>
</evidence>
<sequence>MENHSTQYNNIESTVESGGAIPMNNHNGQSGITVTVAVRVRPFSSLESSHGRQCCLQVEKQDTIMIGKDKSFTFDHVFDSNTSQEELYKSIVLPLINGIFEGFHSCLFAYGQTGSGKTYTMGTSCFGPVTPSHGIIPRVIEDICNHAKTMTKDYEISLKVSFIEIYNEDVRDLLKQHSKKHLDGRPNAKDSFSLAPNSKIQVREDETGNVFLEGVNEVNIQTYEDAIGCLESGAIHRATASHDLNERSSRSHAVFTIYLSKRPIQGPKTDKKIVSQFQLVDLAGSERAKRTNAEGTRLKEGISINTSLLALMEVISVLGDEKKRGSHVPYRRSKLTRILTNSLGGNSKTAMIACISPSEDSMQETLNTLKYAHRARNIRNKPVVNYDTTFSELQELRKKVAQLQEQLAAYENSGAMLLTCEHPTKNSVKEEQEFQGQRKGPKNVEELTSQSESRSVLERYQQEVKSLRRCAHYLKLERDVLAIQIENMAATNKRQKRKNFLDFASHNLGDSDEEDLRDTKSSTVLDPILESPKHLESKSELLSVEQVTPDTSLDSIIQQEDHEVWETEAKNKEKLLEWFLKDIFDDSSHCLLEEENGIESISIVQSTEEGWLVKAEERKLEACLEEIRKILTEKQSALRRIAHIERFLLLECNKYRRLIATKREDLQTQEFELRKWLNPKGGEQTSQEVPLSMDMKTGLGNGFSIVDKFQRDTREMETLEQNTYRLDTFLSYCKKNKAILLDDFKHLRKYEVKVCRQLEMIQNRQASKKANNDEYDILMKEGTTKNDNHGHPMFDKADDLIHTLETNILDILKEKLTIDETINQAVQKEVAVVNKHAAHALLNAVSNQDSNQRKSETQQKALMDCTQSTFLYSDVEDSWNIIHLQDSIEALDIEIEYRKQRIRQGQDIISHPVQKCKALFEKIYLLPNVSLQVRIALLEFVKRWLKSQEQVKSFKQTEQKLRQELNNLINCFSDWQQRAKWQELEMESWKTQQCLHELEMIEKVISLDGYEEYNEENLLEGVQRRISNTFLSSGDNDLESSSLFDFDEASVHAKYPNDLFDLDWSDMEMESAI</sequence>
<dbReference type="STRING" id="130081.M2VYE7"/>
<dbReference type="OrthoDB" id="3176171at2759"/>
<dbReference type="PRINTS" id="PR00380">
    <property type="entry name" value="KINESINHEAVY"/>
</dbReference>
<evidence type="ECO:0000256" key="12">
    <source>
        <dbReference type="SAM" id="MobiDB-lite"/>
    </source>
</evidence>
<proteinExistence type="inferred from homology"/>
<evidence type="ECO:0000256" key="6">
    <source>
        <dbReference type="ARBA" id="ARBA00023054"/>
    </source>
</evidence>
<evidence type="ECO:0000313" key="15">
    <source>
        <dbReference type="Proteomes" id="UP000030680"/>
    </source>
</evidence>
<feature type="region of interest" description="Disordered" evidence="12">
    <location>
        <begin position="427"/>
        <end position="452"/>
    </location>
</feature>
<dbReference type="PANTHER" id="PTHR47969">
    <property type="entry name" value="CHROMOSOME-ASSOCIATED KINESIN KIF4A-RELATED"/>
    <property type="match status" value="1"/>
</dbReference>
<dbReference type="FunFam" id="3.40.850.10:FF:000019">
    <property type="entry name" value="Kinesin-like protein KIN-5D"/>
    <property type="match status" value="1"/>
</dbReference>
<dbReference type="InterPro" id="IPR001752">
    <property type="entry name" value="Kinesin_motor_dom"/>
</dbReference>
<gene>
    <name evidence="14" type="ORF">Gasu_41630</name>
</gene>
<name>M2VYE7_GALSU</name>
<dbReference type="GO" id="GO:0005524">
    <property type="term" value="F:ATP binding"/>
    <property type="evidence" value="ECO:0007669"/>
    <property type="project" value="UniProtKB-UniRule"/>
</dbReference>